<gene>
    <name evidence="2" type="ORF">SHERM_17730</name>
</gene>
<dbReference type="PANTHER" id="PTHR33601">
    <property type="entry name" value="PROTEIN LITTLE ZIPPER 4"/>
    <property type="match status" value="1"/>
</dbReference>
<proteinExistence type="predicted"/>
<name>A0A9N7RAJ2_STRHE</name>
<organism evidence="2 3">
    <name type="scientific">Striga hermonthica</name>
    <name type="common">Purple witchweed</name>
    <name type="synonym">Buchnera hermonthica</name>
    <dbReference type="NCBI Taxonomy" id="68872"/>
    <lineage>
        <taxon>Eukaryota</taxon>
        <taxon>Viridiplantae</taxon>
        <taxon>Streptophyta</taxon>
        <taxon>Embryophyta</taxon>
        <taxon>Tracheophyta</taxon>
        <taxon>Spermatophyta</taxon>
        <taxon>Magnoliopsida</taxon>
        <taxon>eudicotyledons</taxon>
        <taxon>Gunneridae</taxon>
        <taxon>Pentapetalae</taxon>
        <taxon>asterids</taxon>
        <taxon>lamiids</taxon>
        <taxon>Lamiales</taxon>
        <taxon>Orobanchaceae</taxon>
        <taxon>Buchnereae</taxon>
        <taxon>Striga</taxon>
    </lineage>
</organism>
<protein>
    <submittedName>
        <fullName evidence="2">Protein binding</fullName>
    </submittedName>
</protein>
<comment type="caution">
    <text evidence="2">The sequence shown here is derived from an EMBL/GenBank/DDBJ whole genome shotgun (WGS) entry which is preliminary data.</text>
</comment>
<accession>A0A9N7RAJ2</accession>
<dbReference type="EMBL" id="CACSLK010017620">
    <property type="protein sequence ID" value="CAA0818839.1"/>
    <property type="molecule type" value="Genomic_DNA"/>
</dbReference>
<feature type="region of interest" description="Disordered" evidence="1">
    <location>
        <begin position="62"/>
        <end position="83"/>
    </location>
</feature>
<evidence type="ECO:0000313" key="2">
    <source>
        <dbReference type="EMBL" id="CAA0818839.1"/>
    </source>
</evidence>
<dbReference type="PANTHER" id="PTHR33601:SF1">
    <property type="entry name" value="PROTEIN LITTLE ZIPPER 4"/>
    <property type="match status" value="1"/>
</dbReference>
<keyword evidence="3" id="KW-1185">Reference proteome</keyword>
<dbReference type="InterPro" id="IPR039312">
    <property type="entry name" value="ZPR"/>
</dbReference>
<dbReference type="Proteomes" id="UP001153555">
    <property type="component" value="Unassembled WGS sequence"/>
</dbReference>
<sequence>MQVQNRKRAICEHKHKMEEMNTKLYMENCYIMQENERLRKTAEILNQENQALLGQLKQRLAAAAGGGTAATSKGSNSGKKPKN</sequence>
<feature type="compositionally biased region" description="Low complexity" evidence="1">
    <location>
        <begin position="69"/>
        <end position="83"/>
    </location>
</feature>
<evidence type="ECO:0000313" key="3">
    <source>
        <dbReference type="Proteomes" id="UP001153555"/>
    </source>
</evidence>
<dbReference type="AlphaFoldDB" id="A0A9N7RAJ2"/>
<reference evidence="2" key="1">
    <citation type="submission" date="2019-12" db="EMBL/GenBank/DDBJ databases">
        <authorList>
            <person name="Scholes J."/>
        </authorList>
    </citation>
    <scope>NUCLEOTIDE SEQUENCE</scope>
</reference>
<dbReference type="OrthoDB" id="1714540at2759"/>
<evidence type="ECO:0000256" key="1">
    <source>
        <dbReference type="SAM" id="MobiDB-lite"/>
    </source>
</evidence>